<dbReference type="VEuPathDB" id="FungiDB:sscle_01g006450"/>
<dbReference type="EMBL" id="CP017814">
    <property type="protein sequence ID" value="APA05875.1"/>
    <property type="molecule type" value="Genomic_DNA"/>
</dbReference>
<accession>A0A1D9PT32</accession>
<name>A0A1D9PT32_SCLS1</name>
<reference evidence="2" key="1">
    <citation type="journal article" date="2017" name="Genome Biol. Evol.">
        <title>The complete genome sequence of the phytopathogenic fungus Sclerotinia sclerotiorum reveals insights into the genome architecture of broad host range pathogens.</title>
        <authorList>
            <person name="Derbyshire M."/>
            <person name="Denton-Giles M."/>
            <person name="Hegedus D."/>
            <person name="Seifbarghy S."/>
            <person name="Rollins J."/>
            <person name="van Kan J."/>
            <person name="Seidl M.F."/>
            <person name="Faino L."/>
            <person name="Mbengue M."/>
            <person name="Navaud O."/>
            <person name="Raffaele S."/>
            <person name="Hammond-Kosack K."/>
            <person name="Heard S."/>
            <person name="Oliver R."/>
        </authorList>
    </citation>
    <scope>NUCLEOTIDE SEQUENCE [LARGE SCALE GENOMIC DNA]</scope>
    <source>
        <strain evidence="2">ATCC 18683 / 1980 / Ss-1</strain>
    </source>
</reference>
<gene>
    <name evidence="1" type="ORF">sscle_01g006450</name>
</gene>
<dbReference type="AlphaFoldDB" id="A0A1D9PT32"/>
<dbReference type="RefSeq" id="XP_001597546.1">
    <property type="nucleotide sequence ID" value="XM_001597496.1"/>
</dbReference>
<organism evidence="1 2">
    <name type="scientific">Sclerotinia sclerotiorum (strain ATCC 18683 / 1980 / Ss-1)</name>
    <name type="common">White mold</name>
    <name type="synonym">Whetzelinia sclerotiorum</name>
    <dbReference type="NCBI Taxonomy" id="665079"/>
    <lineage>
        <taxon>Eukaryota</taxon>
        <taxon>Fungi</taxon>
        <taxon>Dikarya</taxon>
        <taxon>Ascomycota</taxon>
        <taxon>Pezizomycotina</taxon>
        <taxon>Leotiomycetes</taxon>
        <taxon>Helotiales</taxon>
        <taxon>Sclerotiniaceae</taxon>
        <taxon>Sclerotinia</taxon>
    </lineage>
</organism>
<protein>
    <submittedName>
        <fullName evidence="1">Uncharacterized protein</fullName>
    </submittedName>
</protein>
<proteinExistence type="predicted"/>
<evidence type="ECO:0000313" key="1">
    <source>
        <dbReference type="EMBL" id="APA05875.1"/>
    </source>
</evidence>
<sequence>MREGLGKWQGASDSCMKLLVGQWEHMAAKFKSYPTGEDVMDVYASTLVAGVRFAESDGIHCVTASGAYEA</sequence>
<dbReference type="Proteomes" id="UP000177798">
    <property type="component" value="Chromosome 1"/>
</dbReference>
<dbReference type="KEGG" id="ssl:SS1G_01740"/>
<evidence type="ECO:0000313" key="2">
    <source>
        <dbReference type="Proteomes" id="UP000177798"/>
    </source>
</evidence>